<dbReference type="SMART" id="SM00228">
    <property type="entry name" value="PDZ"/>
    <property type="match status" value="1"/>
</dbReference>
<feature type="compositionally biased region" description="Gly residues" evidence="3">
    <location>
        <begin position="105"/>
        <end position="139"/>
    </location>
</feature>
<feature type="transmembrane region" description="Helical" evidence="4">
    <location>
        <begin position="60"/>
        <end position="80"/>
    </location>
</feature>
<sequence length="459" mass="44469">MNEFSHDARSEQPPSSDGAPGPGAASGGEFWRGHTPPPVGASFYPSPYLAPRPPRRRHRALRVTGGVLVVAASMAAGVGLGTTVLGSSGQGAPSAVAPQSTAGSGSNGSSGSSGGYGYGSGSSGGYGSSGSGGSGGVYGQPGSPDDTGATSALPRATATQEVGVVDVDTVLAYQGADAAGTGMVLTSSGEILTNNHVVDGATSVKVTVVATGATYTAKVVGTDPTQDVAVLQLQNASGLKTVQTDSSAANTAQKVTGVGNAGGVGGTPSAAAGTVTATGTTITATDQGGSNPETLHGMIQDDADIQAGDSGGPLYNTSGQVVGMDTAAQATRTEGTTTGYAIPIGTALKVAGQIESGTTSSTVHQGYPAFLGVSLPSDQTASAAGAVVQQAIPDTPAAQAGITAGDMITAIGAHQITSAPEVAAALATDRPGQHVHVTWTDQEGQSHTATVTLATGPAN</sequence>
<keyword evidence="2" id="KW-0378">Hydrolase</keyword>
<dbReference type="PROSITE" id="PS50106">
    <property type="entry name" value="PDZ"/>
    <property type="match status" value="1"/>
</dbReference>
<evidence type="ECO:0000256" key="4">
    <source>
        <dbReference type="SAM" id="Phobius"/>
    </source>
</evidence>
<dbReference type="Gene3D" id="2.30.42.10">
    <property type="match status" value="1"/>
</dbReference>
<evidence type="ECO:0000313" key="6">
    <source>
        <dbReference type="EMBL" id="TWP33752.1"/>
    </source>
</evidence>
<keyword evidence="7" id="KW-1185">Reference proteome</keyword>
<reference evidence="6 7" key="1">
    <citation type="submission" date="2019-05" db="EMBL/GenBank/DDBJ databases">
        <authorList>
            <person name="Lee S.D."/>
        </authorList>
    </citation>
    <scope>NUCLEOTIDE SEQUENCE [LARGE SCALE GENOMIC DNA]</scope>
    <source>
        <strain evidence="6 7">C5-26</strain>
    </source>
</reference>
<accession>A0A563DV13</accession>
<name>A0A563DV13_9MICO</name>
<dbReference type="AlphaFoldDB" id="A0A563DV13"/>
<dbReference type="InterPro" id="IPR009003">
    <property type="entry name" value="Peptidase_S1_PA"/>
</dbReference>
<dbReference type="InterPro" id="IPR036034">
    <property type="entry name" value="PDZ_sf"/>
</dbReference>
<dbReference type="PANTHER" id="PTHR43343:SF3">
    <property type="entry name" value="PROTEASE DO-LIKE 8, CHLOROPLASTIC"/>
    <property type="match status" value="1"/>
</dbReference>
<gene>
    <name evidence="6" type="ORF">FGL98_20160</name>
</gene>
<evidence type="ECO:0000259" key="5">
    <source>
        <dbReference type="PROSITE" id="PS50106"/>
    </source>
</evidence>
<proteinExistence type="predicted"/>
<evidence type="ECO:0000256" key="2">
    <source>
        <dbReference type="ARBA" id="ARBA00022801"/>
    </source>
</evidence>
<dbReference type="InterPro" id="IPR001940">
    <property type="entry name" value="Peptidase_S1C"/>
</dbReference>
<dbReference type="InterPro" id="IPR051201">
    <property type="entry name" value="Chloro_Bact_Ser_Proteases"/>
</dbReference>
<dbReference type="RefSeq" id="WP_146319842.1">
    <property type="nucleotide sequence ID" value="NZ_VCQV01000036.1"/>
</dbReference>
<keyword evidence="4" id="KW-0472">Membrane</keyword>
<dbReference type="Gene3D" id="2.40.10.120">
    <property type="match status" value="1"/>
</dbReference>
<dbReference type="GO" id="GO:0006508">
    <property type="term" value="P:proteolysis"/>
    <property type="evidence" value="ECO:0007669"/>
    <property type="project" value="UniProtKB-KW"/>
</dbReference>
<dbReference type="PRINTS" id="PR00834">
    <property type="entry name" value="PROTEASES2C"/>
</dbReference>
<dbReference type="InterPro" id="IPR001478">
    <property type="entry name" value="PDZ"/>
</dbReference>
<dbReference type="OrthoDB" id="73775at2"/>
<evidence type="ECO:0000313" key="7">
    <source>
        <dbReference type="Proteomes" id="UP000320244"/>
    </source>
</evidence>
<dbReference type="Pfam" id="PF13365">
    <property type="entry name" value="Trypsin_2"/>
    <property type="match status" value="1"/>
</dbReference>
<dbReference type="PANTHER" id="PTHR43343">
    <property type="entry name" value="PEPTIDASE S12"/>
    <property type="match status" value="1"/>
</dbReference>
<feature type="compositionally biased region" description="Basic and acidic residues" evidence="3">
    <location>
        <begin position="1"/>
        <end position="10"/>
    </location>
</feature>
<feature type="domain" description="PDZ" evidence="5">
    <location>
        <begin position="365"/>
        <end position="443"/>
    </location>
</feature>
<feature type="compositionally biased region" description="Polar residues" evidence="3">
    <location>
        <begin position="88"/>
        <end position="102"/>
    </location>
</feature>
<protein>
    <submittedName>
        <fullName evidence="6">PDZ domain-containing protein</fullName>
    </submittedName>
</protein>
<dbReference type="EMBL" id="VCQV01000036">
    <property type="protein sequence ID" value="TWP33752.1"/>
    <property type="molecule type" value="Genomic_DNA"/>
</dbReference>
<dbReference type="Proteomes" id="UP000320244">
    <property type="component" value="Unassembled WGS sequence"/>
</dbReference>
<comment type="caution">
    <text evidence="6">The sequence shown here is derived from an EMBL/GenBank/DDBJ whole genome shotgun (WGS) entry which is preliminary data.</text>
</comment>
<reference evidence="6 7" key="2">
    <citation type="submission" date="2019-08" db="EMBL/GenBank/DDBJ databases">
        <title>Jejuicoccus antrihumi gen. nov., sp. nov., a new member of the family Dermacoccaceae isolated from a cave.</title>
        <authorList>
            <person name="Schumann P."/>
            <person name="Kim I.S."/>
        </authorList>
    </citation>
    <scope>NUCLEOTIDE SEQUENCE [LARGE SCALE GENOMIC DNA]</scope>
    <source>
        <strain evidence="6 7">C5-26</strain>
    </source>
</reference>
<evidence type="ECO:0000256" key="1">
    <source>
        <dbReference type="ARBA" id="ARBA00022670"/>
    </source>
</evidence>
<dbReference type="SUPFAM" id="SSF50156">
    <property type="entry name" value="PDZ domain-like"/>
    <property type="match status" value="1"/>
</dbReference>
<feature type="region of interest" description="Disordered" evidence="3">
    <location>
        <begin position="1"/>
        <end position="51"/>
    </location>
</feature>
<organism evidence="6 7">
    <name type="scientific">Leekyejoonella antrihumi</name>
    <dbReference type="NCBI Taxonomy" id="1660198"/>
    <lineage>
        <taxon>Bacteria</taxon>
        <taxon>Bacillati</taxon>
        <taxon>Actinomycetota</taxon>
        <taxon>Actinomycetes</taxon>
        <taxon>Micrococcales</taxon>
        <taxon>Dermacoccaceae</taxon>
        <taxon>Leekyejoonella</taxon>
    </lineage>
</organism>
<feature type="region of interest" description="Disordered" evidence="3">
    <location>
        <begin position="88"/>
        <end position="153"/>
    </location>
</feature>
<keyword evidence="1" id="KW-0645">Protease</keyword>
<dbReference type="Pfam" id="PF13180">
    <property type="entry name" value="PDZ_2"/>
    <property type="match status" value="1"/>
</dbReference>
<keyword evidence="4" id="KW-1133">Transmembrane helix</keyword>
<evidence type="ECO:0000256" key="3">
    <source>
        <dbReference type="SAM" id="MobiDB-lite"/>
    </source>
</evidence>
<dbReference type="SUPFAM" id="SSF50494">
    <property type="entry name" value="Trypsin-like serine proteases"/>
    <property type="match status" value="1"/>
</dbReference>
<keyword evidence="4" id="KW-0812">Transmembrane</keyword>
<dbReference type="GO" id="GO:0004252">
    <property type="term" value="F:serine-type endopeptidase activity"/>
    <property type="evidence" value="ECO:0007669"/>
    <property type="project" value="InterPro"/>
</dbReference>